<comment type="caution">
    <text evidence="1">The sequence shown here is derived from an EMBL/GenBank/DDBJ whole genome shotgun (WGS) entry which is preliminary data.</text>
</comment>
<proteinExistence type="predicted"/>
<evidence type="ECO:0000313" key="2">
    <source>
        <dbReference type="Proteomes" id="UP001373714"/>
    </source>
</evidence>
<dbReference type="EMBL" id="JAVHNS010000013">
    <property type="protein sequence ID" value="KAK6337504.1"/>
    <property type="molecule type" value="Genomic_DNA"/>
</dbReference>
<organism evidence="1 2">
    <name type="scientific">Orbilia blumenaviensis</name>
    <dbReference type="NCBI Taxonomy" id="1796055"/>
    <lineage>
        <taxon>Eukaryota</taxon>
        <taxon>Fungi</taxon>
        <taxon>Dikarya</taxon>
        <taxon>Ascomycota</taxon>
        <taxon>Pezizomycotina</taxon>
        <taxon>Orbiliomycetes</taxon>
        <taxon>Orbiliales</taxon>
        <taxon>Orbiliaceae</taxon>
        <taxon>Orbilia</taxon>
    </lineage>
</organism>
<dbReference type="AlphaFoldDB" id="A0AAV9U9Q0"/>
<name>A0AAV9U9Q0_9PEZI</name>
<gene>
    <name evidence="1" type="ORF">TWF730_002904</name>
</gene>
<reference evidence="1 2" key="1">
    <citation type="submission" date="2019-10" db="EMBL/GenBank/DDBJ databases">
        <authorList>
            <person name="Palmer J.M."/>
        </authorList>
    </citation>
    <scope>NUCLEOTIDE SEQUENCE [LARGE SCALE GENOMIC DNA]</scope>
    <source>
        <strain evidence="1 2">TWF730</strain>
    </source>
</reference>
<sequence>MSQSEEQKLFHPILEAAFTDFVPLFSHFLAGLVKERNISNRTSSAVPKLDYDYVHEHASRFSVGEFRDDWTKILGQYESGEELSTGFRNSTKSRARDWEYSDSSTNGFGDCDNDDDFSGSEVDYEVCDGGYDGEEEEILNSESVYYTWAP</sequence>
<keyword evidence="2" id="KW-1185">Reference proteome</keyword>
<evidence type="ECO:0000313" key="1">
    <source>
        <dbReference type="EMBL" id="KAK6337504.1"/>
    </source>
</evidence>
<protein>
    <submittedName>
        <fullName evidence="1">Uncharacterized protein</fullName>
    </submittedName>
</protein>
<dbReference type="Proteomes" id="UP001373714">
    <property type="component" value="Unassembled WGS sequence"/>
</dbReference>
<accession>A0AAV9U9Q0</accession>